<dbReference type="Proteomes" id="UP000735302">
    <property type="component" value="Unassembled WGS sequence"/>
</dbReference>
<evidence type="ECO:0000313" key="2">
    <source>
        <dbReference type="Proteomes" id="UP000735302"/>
    </source>
</evidence>
<dbReference type="EMBL" id="BLXT01001025">
    <property type="protein sequence ID" value="GFN82612.1"/>
    <property type="molecule type" value="Genomic_DNA"/>
</dbReference>
<sequence>MIISTLSAVSLRTNAGVSKRMLGGIPVLSGFPITSASSVSVTTAETERCKTPAIATGDRVSAFDCSRLCSLKTAIGPRTVLPNNNSNGAKPIDSCGASLYANRAAGRYRSQSRGRSAVSFFDDGLYSPIKALNKSVRLWAIRGGCELLD</sequence>
<gene>
    <name evidence="1" type="ORF">PoB_000911800</name>
</gene>
<organism evidence="1 2">
    <name type="scientific">Plakobranchus ocellatus</name>
    <dbReference type="NCBI Taxonomy" id="259542"/>
    <lineage>
        <taxon>Eukaryota</taxon>
        <taxon>Metazoa</taxon>
        <taxon>Spiralia</taxon>
        <taxon>Lophotrochozoa</taxon>
        <taxon>Mollusca</taxon>
        <taxon>Gastropoda</taxon>
        <taxon>Heterobranchia</taxon>
        <taxon>Euthyneura</taxon>
        <taxon>Panpulmonata</taxon>
        <taxon>Sacoglossa</taxon>
        <taxon>Placobranchoidea</taxon>
        <taxon>Plakobranchidae</taxon>
        <taxon>Plakobranchus</taxon>
    </lineage>
</organism>
<evidence type="ECO:0000313" key="1">
    <source>
        <dbReference type="EMBL" id="GFN82612.1"/>
    </source>
</evidence>
<proteinExistence type="predicted"/>
<reference evidence="1 2" key="1">
    <citation type="journal article" date="2021" name="Elife">
        <title>Chloroplast acquisition without the gene transfer in kleptoplastic sea slugs, Plakobranchus ocellatus.</title>
        <authorList>
            <person name="Maeda T."/>
            <person name="Takahashi S."/>
            <person name="Yoshida T."/>
            <person name="Shimamura S."/>
            <person name="Takaki Y."/>
            <person name="Nagai Y."/>
            <person name="Toyoda A."/>
            <person name="Suzuki Y."/>
            <person name="Arimoto A."/>
            <person name="Ishii H."/>
            <person name="Satoh N."/>
            <person name="Nishiyama T."/>
            <person name="Hasebe M."/>
            <person name="Maruyama T."/>
            <person name="Minagawa J."/>
            <person name="Obokata J."/>
            <person name="Shigenobu S."/>
        </authorList>
    </citation>
    <scope>NUCLEOTIDE SEQUENCE [LARGE SCALE GENOMIC DNA]</scope>
</reference>
<protein>
    <submittedName>
        <fullName evidence="1">Uncharacterized protein</fullName>
    </submittedName>
</protein>
<name>A0AAV3YK71_9GAST</name>
<accession>A0AAV3YK71</accession>
<comment type="caution">
    <text evidence="1">The sequence shown here is derived from an EMBL/GenBank/DDBJ whole genome shotgun (WGS) entry which is preliminary data.</text>
</comment>
<keyword evidence="2" id="KW-1185">Reference proteome</keyword>
<dbReference type="AlphaFoldDB" id="A0AAV3YK71"/>